<proteinExistence type="predicted"/>
<feature type="region of interest" description="Disordered" evidence="1">
    <location>
        <begin position="1"/>
        <end position="20"/>
    </location>
</feature>
<dbReference type="GO" id="GO:0003989">
    <property type="term" value="F:acetyl-CoA carboxylase activity"/>
    <property type="evidence" value="ECO:0007669"/>
    <property type="project" value="InterPro"/>
</dbReference>
<name>K6VPQ9_9MICO</name>
<protein>
    <recommendedName>
        <fullName evidence="4">Acyl-CoA carboxylase epsilon subunit</fullName>
    </recommendedName>
</protein>
<evidence type="ECO:0000256" key="1">
    <source>
        <dbReference type="SAM" id="MobiDB-lite"/>
    </source>
</evidence>
<dbReference type="AlphaFoldDB" id="K6VPQ9"/>
<dbReference type="GO" id="GO:0004658">
    <property type="term" value="F:propionyl-CoA carboxylase activity"/>
    <property type="evidence" value="ECO:0007669"/>
    <property type="project" value="InterPro"/>
</dbReference>
<dbReference type="STRING" id="1184609.KILIM_111_00040"/>
<dbReference type="InterPro" id="IPR032716">
    <property type="entry name" value="ACC_epsilon"/>
</dbReference>
<evidence type="ECO:0000313" key="2">
    <source>
        <dbReference type="EMBL" id="GAB98198.1"/>
    </source>
</evidence>
<feature type="compositionally biased region" description="Polar residues" evidence="1">
    <location>
        <begin position="1"/>
        <end position="15"/>
    </location>
</feature>
<evidence type="ECO:0000313" key="3">
    <source>
        <dbReference type="Proteomes" id="UP000008366"/>
    </source>
</evidence>
<dbReference type="RefSeq" id="WP_006594730.1">
    <property type="nucleotide sequence ID" value="NZ_BAHD01000111.1"/>
</dbReference>
<keyword evidence="3" id="KW-1185">Reference proteome</keyword>
<gene>
    <name evidence="2" type="ORF">KILIM_111_00040</name>
</gene>
<dbReference type="Pfam" id="PF13822">
    <property type="entry name" value="ACC_epsilon"/>
    <property type="match status" value="1"/>
</dbReference>
<organism evidence="2 3">
    <name type="scientific">Kineosphaera limosa NBRC 100340</name>
    <dbReference type="NCBI Taxonomy" id="1184609"/>
    <lineage>
        <taxon>Bacteria</taxon>
        <taxon>Bacillati</taxon>
        <taxon>Actinomycetota</taxon>
        <taxon>Actinomycetes</taxon>
        <taxon>Micrococcales</taxon>
        <taxon>Dermatophilaceae</taxon>
        <taxon>Kineosphaera</taxon>
    </lineage>
</organism>
<comment type="caution">
    <text evidence="2">The sequence shown here is derived from an EMBL/GenBank/DDBJ whole genome shotgun (WGS) entry which is preliminary data.</text>
</comment>
<evidence type="ECO:0008006" key="4">
    <source>
        <dbReference type="Google" id="ProtNLM"/>
    </source>
</evidence>
<sequence length="87" mass="9363">MSAAVNATVSQTSESAEAPAEQPLQVLFRVERGDPSPEEVAALSVVVAALAWGGEPEPEPAAKRRGWGSRWQVLRPRMMRGHGWGGR</sequence>
<dbReference type="Proteomes" id="UP000008366">
    <property type="component" value="Unassembled WGS sequence"/>
</dbReference>
<dbReference type="EMBL" id="BAHD01000111">
    <property type="protein sequence ID" value="GAB98198.1"/>
    <property type="molecule type" value="Genomic_DNA"/>
</dbReference>
<reference evidence="2 3" key="1">
    <citation type="submission" date="2012-08" db="EMBL/GenBank/DDBJ databases">
        <title>Whole genome shotgun sequence of Kineosphaera limosa NBRC 100340.</title>
        <authorList>
            <person name="Yoshida I."/>
            <person name="Isaki S."/>
            <person name="Hosoyama A."/>
            <person name="Tsuchikane K."/>
            <person name="Katsumata H."/>
            <person name="Ando Y."/>
            <person name="Ohji S."/>
            <person name="Hamada M."/>
            <person name="Tamura T."/>
            <person name="Yamazoe A."/>
            <person name="Yamazaki S."/>
            <person name="Fujita N."/>
        </authorList>
    </citation>
    <scope>NUCLEOTIDE SEQUENCE [LARGE SCALE GENOMIC DNA]</scope>
    <source>
        <strain evidence="2 3">NBRC 100340</strain>
    </source>
</reference>
<accession>K6VPQ9</accession>